<dbReference type="SMART" id="SM00062">
    <property type="entry name" value="PBPb"/>
    <property type="match status" value="1"/>
</dbReference>
<dbReference type="PANTHER" id="PTHR35936">
    <property type="entry name" value="MEMBRANE-BOUND LYTIC MUREIN TRANSGLYCOSYLASE F"/>
    <property type="match status" value="1"/>
</dbReference>
<dbReference type="SUPFAM" id="SSF53850">
    <property type="entry name" value="Periplasmic binding protein-like II"/>
    <property type="match status" value="1"/>
</dbReference>
<dbReference type="InterPro" id="IPR018313">
    <property type="entry name" value="SBP_3_CS"/>
</dbReference>
<dbReference type="Gene3D" id="3.40.190.10">
    <property type="entry name" value="Periplasmic binding protein-like II"/>
    <property type="match status" value="2"/>
</dbReference>
<feature type="domain" description="Solute-binding protein family 3/N-terminal" evidence="5">
    <location>
        <begin position="47"/>
        <end position="272"/>
    </location>
</feature>
<evidence type="ECO:0000259" key="5">
    <source>
        <dbReference type="SMART" id="SM00062"/>
    </source>
</evidence>
<evidence type="ECO:0000256" key="1">
    <source>
        <dbReference type="ARBA" id="ARBA00004196"/>
    </source>
</evidence>
<name>A0ABS9H3W4_9BACL</name>
<keyword evidence="7" id="KW-1185">Reference proteome</keyword>
<dbReference type="PANTHER" id="PTHR35936:SF19">
    <property type="entry name" value="AMINO-ACID-BINDING PROTEIN YXEM-RELATED"/>
    <property type="match status" value="1"/>
</dbReference>
<dbReference type="Pfam" id="PF00497">
    <property type="entry name" value="SBP_bac_3"/>
    <property type="match status" value="1"/>
</dbReference>
<comment type="similarity">
    <text evidence="2 4">Belongs to the bacterial solute-binding protein 3 family.</text>
</comment>
<dbReference type="Proteomes" id="UP001649381">
    <property type="component" value="Unassembled WGS sequence"/>
</dbReference>
<evidence type="ECO:0000256" key="4">
    <source>
        <dbReference type="RuleBase" id="RU003744"/>
    </source>
</evidence>
<proteinExistence type="inferred from homology"/>
<gene>
    <name evidence="6" type="ORF">L2716_18140</name>
</gene>
<dbReference type="PROSITE" id="PS01039">
    <property type="entry name" value="SBP_BACTERIAL_3"/>
    <property type="match status" value="1"/>
</dbReference>
<reference evidence="6 7" key="1">
    <citation type="submission" date="2022-01" db="EMBL/GenBank/DDBJ databases">
        <title>Alkalihalobacillus sp. EGI L200015, a novel bacterium isolated from a salt lake sediment.</title>
        <authorList>
            <person name="Gao L."/>
            <person name="Fang B.-Z."/>
            <person name="Li W.-J."/>
        </authorList>
    </citation>
    <scope>NUCLEOTIDE SEQUENCE [LARGE SCALE GENOMIC DNA]</scope>
    <source>
        <strain evidence="6 7">KCTC 12718</strain>
    </source>
</reference>
<comment type="subcellular location">
    <subcellularLocation>
        <location evidence="1">Cell envelope</location>
    </subcellularLocation>
</comment>
<keyword evidence="3" id="KW-0732">Signal</keyword>
<evidence type="ECO:0000256" key="2">
    <source>
        <dbReference type="ARBA" id="ARBA00010333"/>
    </source>
</evidence>
<evidence type="ECO:0000313" key="7">
    <source>
        <dbReference type="Proteomes" id="UP001649381"/>
    </source>
</evidence>
<dbReference type="RefSeq" id="WP_236339317.1">
    <property type="nucleotide sequence ID" value="NZ_JAKIJS010000007.1"/>
</dbReference>
<protein>
    <submittedName>
        <fullName evidence="6">Transporter substrate-binding domain-containing protein</fullName>
    </submittedName>
</protein>
<evidence type="ECO:0000313" key="6">
    <source>
        <dbReference type="EMBL" id="MCF6139637.1"/>
    </source>
</evidence>
<evidence type="ECO:0000256" key="3">
    <source>
        <dbReference type="ARBA" id="ARBA00022729"/>
    </source>
</evidence>
<dbReference type="EMBL" id="JAKIJS010000007">
    <property type="protein sequence ID" value="MCF6139637.1"/>
    <property type="molecule type" value="Genomic_DNA"/>
</dbReference>
<sequence>MKRNLSERETMNIRQLGSEAFFNTPSLVTDSGSLITSRLDEILDKGIIRVGTSGDYKPFTYLNPHTSQFEGFDIDVAHLLADQLGVKVQFVQTTWSSLMDDLTSDRFDIAMGGVSRNLERQKIAHLTQPYFRDCKAPLVRREDKLKYQCVSDIDQPSVRIGLNPGGTNERFVRKNIKHANVIVVDQNLSIPEMVATGEVDVMITDHIEAVYHSNLDHRLYPGYVNEKFAKSEKVYMVHRGDLDYQNWIALWHEEMHLSGEMDRLKEKWGLQEVLLEKSI</sequence>
<accession>A0ABS9H3W4</accession>
<dbReference type="InterPro" id="IPR001638">
    <property type="entry name" value="Solute-binding_3/MltF_N"/>
</dbReference>
<comment type="caution">
    <text evidence="6">The sequence shown here is derived from an EMBL/GenBank/DDBJ whole genome shotgun (WGS) entry which is preliminary data.</text>
</comment>
<organism evidence="6 7">
    <name type="scientific">Pseudalkalibacillus berkeleyi</name>
    <dbReference type="NCBI Taxonomy" id="1069813"/>
    <lineage>
        <taxon>Bacteria</taxon>
        <taxon>Bacillati</taxon>
        <taxon>Bacillota</taxon>
        <taxon>Bacilli</taxon>
        <taxon>Bacillales</taxon>
        <taxon>Fictibacillaceae</taxon>
        <taxon>Pseudalkalibacillus</taxon>
    </lineage>
</organism>